<evidence type="ECO:0000256" key="1">
    <source>
        <dbReference type="SAM" id="MobiDB-lite"/>
    </source>
</evidence>
<sequence>RVCVCVCDCRKLATLQSGSGCAVVVSSSEEAYQARCRSAFHPGSRPASAPSSVRPASAPSPMDLLKAQLALRAQRPQAPAKPAADAAEAALGGAVAAAAPSADAPATPPASSPKPQAPLPRPVTAGKRSGDLASGGSFLPSDACHLVGAACFLELEQPPSAPAAAALQPATAEPSSRAARPGTAEQLRP</sequence>
<feature type="region of interest" description="Disordered" evidence="1">
    <location>
        <begin position="91"/>
        <end position="134"/>
    </location>
</feature>
<proteinExistence type="predicted"/>
<dbReference type="Proteomes" id="UP001189429">
    <property type="component" value="Unassembled WGS sequence"/>
</dbReference>
<keyword evidence="3" id="KW-1185">Reference proteome</keyword>
<evidence type="ECO:0000313" key="2">
    <source>
        <dbReference type="EMBL" id="CAK0879314.1"/>
    </source>
</evidence>
<feature type="compositionally biased region" description="Low complexity" evidence="1">
    <location>
        <begin position="91"/>
        <end position="105"/>
    </location>
</feature>
<feature type="compositionally biased region" description="Low complexity" evidence="1">
    <location>
        <begin position="161"/>
        <end position="175"/>
    </location>
</feature>
<comment type="caution">
    <text evidence="2">The sequence shown here is derived from an EMBL/GenBank/DDBJ whole genome shotgun (WGS) entry which is preliminary data.</text>
</comment>
<dbReference type="EMBL" id="CAUYUJ010017942">
    <property type="protein sequence ID" value="CAK0879314.1"/>
    <property type="molecule type" value="Genomic_DNA"/>
</dbReference>
<reference evidence="2" key="1">
    <citation type="submission" date="2023-10" db="EMBL/GenBank/DDBJ databases">
        <authorList>
            <person name="Chen Y."/>
            <person name="Shah S."/>
            <person name="Dougan E. K."/>
            <person name="Thang M."/>
            <person name="Chan C."/>
        </authorList>
    </citation>
    <scope>NUCLEOTIDE SEQUENCE [LARGE SCALE GENOMIC DNA]</scope>
</reference>
<feature type="compositionally biased region" description="Pro residues" evidence="1">
    <location>
        <begin position="106"/>
        <end position="121"/>
    </location>
</feature>
<name>A0ABN9W013_9DINO</name>
<feature type="non-terminal residue" evidence="2">
    <location>
        <position position="1"/>
    </location>
</feature>
<gene>
    <name evidence="2" type="ORF">PCOR1329_LOCUS62779</name>
</gene>
<feature type="region of interest" description="Disordered" evidence="1">
    <location>
        <begin position="40"/>
        <end position="60"/>
    </location>
</feature>
<feature type="non-terminal residue" evidence="2">
    <location>
        <position position="189"/>
    </location>
</feature>
<evidence type="ECO:0000313" key="3">
    <source>
        <dbReference type="Proteomes" id="UP001189429"/>
    </source>
</evidence>
<feature type="region of interest" description="Disordered" evidence="1">
    <location>
        <begin position="161"/>
        <end position="189"/>
    </location>
</feature>
<protein>
    <submittedName>
        <fullName evidence="2">Uncharacterized protein</fullName>
    </submittedName>
</protein>
<organism evidence="2 3">
    <name type="scientific">Prorocentrum cordatum</name>
    <dbReference type="NCBI Taxonomy" id="2364126"/>
    <lineage>
        <taxon>Eukaryota</taxon>
        <taxon>Sar</taxon>
        <taxon>Alveolata</taxon>
        <taxon>Dinophyceae</taxon>
        <taxon>Prorocentrales</taxon>
        <taxon>Prorocentraceae</taxon>
        <taxon>Prorocentrum</taxon>
    </lineage>
</organism>
<accession>A0ABN9W013</accession>
<feature type="compositionally biased region" description="Low complexity" evidence="1">
    <location>
        <begin position="42"/>
        <end position="60"/>
    </location>
</feature>